<sequence length="569" mass="66827">MDSISVVHATNAYLSSETESCKFKGESILFHFYLNNNDFDKALSIINRQEQLLNTFSCKGQFQYQLLNNKSIYYRAINDLENLSNFAFKTLESAERLKDPKKEIDAIQHIVFVFTRLNEDDKNWSYIKRAQKLIEVLKPSKETAPYLRWLAQEYETKYTLTERETLIDSALLFINKSKTIALKYDMNAELSETYKVLEGCAYHKKNFSNAVTYIDSSIYYAKTIKGNVNLGPLYIYKSWDLLEMEQVEEVNKNLDSALKYDKSSGGGKMYFYHEVSAIYEGIGKRDKALHYYKKYASLKDSVLNIKTLEKVNDMEQKYNKVANENKIVQLEKTKQFYLFLILGSLLTLLTFILLFRQRALKNKHKIMLTEQRLNKARMDPHFFFNAMASLQNLSLEENSPNTSLFVSRFAKIMRQSLENTYEDLIPLEDEIDFLKHYLEIQKLRYPDKFDFKFSIDDTLEIDELYMPSMILQPFVENAIEHGFKNINFKGMLNVGFKDLQNVIQITVRDNGKGFETKPIEKEYKSRAMQIIKDRLYLFNVQHKSNAKYIVSQKVDGFEIEIELPKLYQI</sequence>
<feature type="transmembrane region" description="Helical" evidence="1">
    <location>
        <begin position="336"/>
        <end position="355"/>
    </location>
</feature>
<evidence type="ECO:0000313" key="3">
    <source>
        <dbReference type="EMBL" id="MFD2726728.1"/>
    </source>
</evidence>
<feature type="domain" description="Signal transduction histidine kinase internal region" evidence="2">
    <location>
        <begin position="370"/>
        <end position="449"/>
    </location>
</feature>
<comment type="caution">
    <text evidence="3">The sequence shown here is derived from an EMBL/GenBank/DDBJ whole genome shotgun (WGS) entry which is preliminary data.</text>
</comment>
<evidence type="ECO:0000256" key="1">
    <source>
        <dbReference type="SAM" id="Phobius"/>
    </source>
</evidence>
<evidence type="ECO:0000259" key="2">
    <source>
        <dbReference type="Pfam" id="PF06580"/>
    </source>
</evidence>
<dbReference type="SUPFAM" id="SSF55874">
    <property type="entry name" value="ATPase domain of HSP90 chaperone/DNA topoisomerase II/histidine kinase"/>
    <property type="match status" value="1"/>
</dbReference>
<dbReference type="InterPro" id="IPR036890">
    <property type="entry name" value="HATPase_C_sf"/>
</dbReference>
<keyword evidence="3" id="KW-0418">Kinase</keyword>
<protein>
    <submittedName>
        <fullName evidence="3">Sensor histidine kinase</fullName>
        <ecNumber evidence="3">2.7.13.3</ecNumber>
    </submittedName>
</protein>
<proteinExistence type="predicted"/>
<dbReference type="PANTHER" id="PTHR34220:SF7">
    <property type="entry name" value="SENSOR HISTIDINE KINASE YPDA"/>
    <property type="match status" value="1"/>
</dbReference>
<keyword evidence="4" id="KW-1185">Reference proteome</keyword>
<dbReference type="GO" id="GO:0004673">
    <property type="term" value="F:protein histidine kinase activity"/>
    <property type="evidence" value="ECO:0007669"/>
    <property type="project" value="UniProtKB-EC"/>
</dbReference>
<dbReference type="Pfam" id="PF06580">
    <property type="entry name" value="His_kinase"/>
    <property type="match status" value="1"/>
</dbReference>
<name>A0ABW5TDU7_9FLAO</name>
<organism evidence="3 4">
    <name type="scientific">Hyunsoonleella rubra</name>
    <dbReference type="NCBI Taxonomy" id="1737062"/>
    <lineage>
        <taxon>Bacteria</taxon>
        <taxon>Pseudomonadati</taxon>
        <taxon>Bacteroidota</taxon>
        <taxon>Flavobacteriia</taxon>
        <taxon>Flavobacteriales</taxon>
        <taxon>Flavobacteriaceae</taxon>
    </lineage>
</organism>
<gene>
    <name evidence="3" type="ORF">ACFSR8_10940</name>
</gene>
<dbReference type="InterPro" id="IPR010559">
    <property type="entry name" value="Sig_transdc_His_kin_internal"/>
</dbReference>
<keyword evidence="1" id="KW-0472">Membrane</keyword>
<accession>A0ABW5TDU7</accession>
<dbReference type="EMBL" id="JBHULY010000025">
    <property type="protein sequence ID" value="MFD2726728.1"/>
    <property type="molecule type" value="Genomic_DNA"/>
</dbReference>
<dbReference type="InterPro" id="IPR011990">
    <property type="entry name" value="TPR-like_helical_dom_sf"/>
</dbReference>
<dbReference type="Gene3D" id="1.25.40.10">
    <property type="entry name" value="Tetratricopeptide repeat domain"/>
    <property type="match status" value="1"/>
</dbReference>
<dbReference type="SUPFAM" id="SSF48452">
    <property type="entry name" value="TPR-like"/>
    <property type="match status" value="1"/>
</dbReference>
<evidence type="ECO:0000313" key="4">
    <source>
        <dbReference type="Proteomes" id="UP001597476"/>
    </source>
</evidence>
<keyword evidence="1" id="KW-1133">Transmembrane helix</keyword>
<dbReference type="PANTHER" id="PTHR34220">
    <property type="entry name" value="SENSOR HISTIDINE KINASE YPDA"/>
    <property type="match status" value="1"/>
</dbReference>
<reference evidence="4" key="1">
    <citation type="journal article" date="2019" name="Int. J. Syst. Evol. Microbiol.">
        <title>The Global Catalogue of Microorganisms (GCM) 10K type strain sequencing project: providing services to taxonomists for standard genome sequencing and annotation.</title>
        <authorList>
            <consortium name="The Broad Institute Genomics Platform"/>
            <consortium name="The Broad Institute Genome Sequencing Center for Infectious Disease"/>
            <person name="Wu L."/>
            <person name="Ma J."/>
        </authorList>
    </citation>
    <scope>NUCLEOTIDE SEQUENCE [LARGE SCALE GENOMIC DNA]</scope>
    <source>
        <strain evidence="4">KCTC 42398</strain>
    </source>
</reference>
<keyword evidence="1" id="KW-0812">Transmembrane</keyword>
<dbReference type="Proteomes" id="UP001597476">
    <property type="component" value="Unassembled WGS sequence"/>
</dbReference>
<dbReference type="RefSeq" id="WP_380291947.1">
    <property type="nucleotide sequence ID" value="NZ_JBHULY010000025.1"/>
</dbReference>
<dbReference type="EC" id="2.7.13.3" evidence="3"/>
<dbReference type="Gene3D" id="3.30.565.10">
    <property type="entry name" value="Histidine kinase-like ATPase, C-terminal domain"/>
    <property type="match status" value="1"/>
</dbReference>
<dbReference type="InterPro" id="IPR050640">
    <property type="entry name" value="Bact_2-comp_sensor_kinase"/>
</dbReference>
<keyword evidence="3" id="KW-0808">Transferase</keyword>